<keyword evidence="1" id="KW-0479">Metal-binding</keyword>
<evidence type="ECO:0000256" key="5">
    <source>
        <dbReference type="PROSITE-ProRule" id="PRU00042"/>
    </source>
</evidence>
<dbReference type="Proteomes" id="UP000267251">
    <property type="component" value="Unassembled WGS sequence"/>
</dbReference>
<dbReference type="PROSITE" id="PS50157">
    <property type="entry name" value="ZINC_FINGER_C2H2_2"/>
    <property type="match status" value="2"/>
</dbReference>
<dbReference type="GO" id="GO:0000981">
    <property type="term" value="F:DNA-binding transcription factor activity, RNA polymerase II-specific"/>
    <property type="evidence" value="ECO:0007669"/>
    <property type="project" value="TreeGrafter"/>
</dbReference>
<dbReference type="GO" id="GO:0008270">
    <property type="term" value="F:zinc ion binding"/>
    <property type="evidence" value="ECO:0007669"/>
    <property type="project" value="UniProtKB-KW"/>
</dbReference>
<organism evidence="7 8">
    <name type="scientific">Piptocephalis cylindrospora</name>
    <dbReference type="NCBI Taxonomy" id="1907219"/>
    <lineage>
        <taxon>Eukaryota</taxon>
        <taxon>Fungi</taxon>
        <taxon>Fungi incertae sedis</taxon>
        <taxon>Zoopagomycota</taxon>
        <taxon>Zoopagomycotina</taxon>
        <taxon>Zoopagomycetes</taxon>
        <taxon>Zoopagales</taxon>
        <taxon>Piptocephalidaceae</taxon>
        <taxon>Piptocephalis</taxon>
    </lineage>
</organism>
<feature type="non-terminal residue" evidence="7">
    <location>
        <position position="95"/>
    </location>
</feature>
<dbReference type="EMBL" id="KZ988711">
    <property type="protein sequence ID" value="RKP11695.1"/>
    <property type="molecule type" value="Genomic_DNA"/>
</dbReference>
<gene>
    <name evidence="7" type="ORF">BJ684DRAFT_5659</name>
</gene>
<dbReference type="InterPro" id="IPR013087">
    <property type="entry name" value="Znf_C2H2_type"/>
</dbReference>
<dbReference type="FunFam" id="3.30.160.60:FF:002343">
    <property type="entry name" value="Zinc finger protein 33A"/>
    <property type="match status" value="1"/>
</dbReference>
<dbReference type="PANTHER" id="PTHR14003">
    <property type="entry name" value="TRANSCRIPTIONAL REPRESSOR PROTEIN YY"/>
    <property type="match status" value="1"/>
</dbReference>
<proteinExistence type="predicted"/>
<dbReference type="GO" id="GO:0000978">
    <property type="term" value="F:RNA polymerase II cis-regulatory region sequence-specific DNA binding"/>
    <property type="evidence" value="ECO:0007669"/>
    <property type="project" value="TreeGrafter"/>
</dbReference>
<feature type="non-terminal residue" evidence="7">
    <location>
        <position position="1"/>
    </location>
</feature>
<dbReference type="GO" id="GO:0005667">
    <property type="term" value="C:transcription regulator complex"/>
    <property type="evidence" value="ECO:0007669"/>
    <property type="project" value="TreeGrafter"/>
</dbReference>
<dbReference type="SMART" id="SM00355">
    <property type="entry name" value="ZnF_C2H2"/>
    <property type="match status" value="2"/>
</dbReference>
<reference evidence="8" key="1">
    <citation type="journal article" date="2018" name="Nat. Microbiol.">
        <title>Leveraging single-cell genomics to expand the fungal tree of life.</title>
        <authorList>
            <person name="Ahrendt S.R."/>
            <person name="Quandt C.A."/>
            <person name="Ciobanu D."/>
            <person name="Clum A."/>
            <person name="Salamov A."/>
            <person name="Andreopoulos B."/>
            <person name="Cheng J.F."/>
            <person name="Woyke T."/>
            <person name="Pelin A."/>
            <person name="Henrissat B."/>
            <person name="Reynolds N.K."/>
            <person name="Benny G.L."/>
            <person name="Smith M.E."/>
            <person name="James T.Y."/>
            <person name="Grigoriev I.V."/>
        </authorList>
    </citation>
    <scope>NUCLEOTIDE SEQUENCE [LARGE SCALE GENOMIC DNA]</scope>
</reference>
<evidence type="ECO:0000256" key="2">
    <source>
        <dbReference type="ARBA" id="ARBA00022737"/>
    </source>
</evidence>
<evidence type="ECO:0000256" key="4">
    <source>
        <dbReference type="ARBA" id="ARBA00022833"/>
    </source>
</evidence>
<evidence type="ECO:0000313" key="8">
    <source>
        <dbReference type="Proteomes" id="UP000267251"/>
    </source>
</evidence>
<evidence type="ECO:0000256" key="3">
    <source>
        <dbReference type="ARBA" id="ARBA00022771"/>
    </source>
</evidence>
<keyword evidence="4" id="KW-0862">Zinc</keyword>
<sequence>REFECTWPGCVQRFIRRAELTRHLQIHTNDRKSLSFTLIAPSPPPLTNHPYPSAQKSTLKIHERTHTGERPCQCTFPDCGKSFTDSSALARHRSV</sequence>
<dbReference type="Pfam" id="PF00096">
    <property type="entry name" value="zf-C2H2"/>
    <property type="match status" value="2"/>
</dbReference>
<evidence type="ECO:0000313" key="7">
    <source>
        <dbReference type="EMBL" id="RKP11695.1"/>
    </source>
</evidence>
<keyword evidence="3 5" id="KW-0863">Zinc-finger</keyword>
<dbReference type="AlphaFoldDB" id="A0A4P9XZ22"/>
<feature type="domain" description="C2H2-type" evidence="6">
    <location>
        <begin position="3"/>
        <end position="32"/>
    </location>
</feature>
<evidence type="ECO:0000259" key="6">
    <source>
        <dbReference type="PROSITE" id="PS50157"/>
    </source>
</evidence>
<accession>A0A4P9XZ22</accession>
<evidence type="ECO:0000256" key="1">
    <source>
        <dbReference type="ARBA" id="ARBA00022723"/>
    </source>
</evidence>
<dbReference type="InterPro" id="IPR036236">
    <property type="entry name" value="Znf_C2H2_sf"/>
</dbReference>
<dbReference type="Gene3D" id="3.30.160.60">
    <property type="entry name" value="Classic Zinc Finger"/>
    <property type="match status" value="3"/>
</dbReference>
<dbReference type="SUPFAM" id="SSF57667">
    <property type="entry name" value="beta-beta-alpha zinc fingers"/>
    <property type="match status" value="2"/>
</dbReference>
<keyword evidence="8" id="KW-1185">Reference proteome</keyword>
<dbReference type="PANTHER" id="PTHR14003:SF20">
    <property type="entry name" value="FINGER DOMAIN PROTEIN, PUTATIVE (AFU_ORTHOLOGUE AFUA_4G10380)-RELATED"/>
    <property type="match status" value="1"/>
</dbReference>
<dbReference type="PROSITE" id="PS00028">
    <property type="entry name" value="ZINC_FINGER_C2H2_1"/>
    <property type="match status" value="1"/>
</dbReference>
<feature type="domain" description="C2H2-type" evidence="6">
    <location>
        <begin position="72"/>
        <end position="95"/>
    </location>
</feature>
<name>A0A4P9XZ22_9FUNG</name>
<dbReference type="GO" id="GO:0000785">
    <property type="term" value="C:chromatin"/>
    <property type="evidence" value="ECO:0007669"/>
    <property type="project" value="TreeGrafter"/>
</dbReference>
<dbReference type="OrthoDB" id="6077919at2759"/>
<dbReference type="GO" id="GO:0031519">
    <property type="term" value="C:PcG protein complex"/>
    <property type="evidence" value="ECO:0007669"/>
    <property type="project" value="TreeGrafter"/>
</dbReference>
<protein>
    <recommendedName>
        <fullName evidence="6">C2H2-type domain-containing protein</fullName>
    </recommendedName>
</protein>
<keyword evidence="2" id="KW-0677">Repeat</keyword>